<sequence length="654" mass="71053">MLPPLLVEDHPESLESAEREMTRLMQFQLGTAFVSLVVTAVLYQDPPARSAAGLERPEVPFHQELLAMLSLRDFWVVNGQFAVYVALGHAFDAVEGTLLEHYGYSASVASWTALACAITSILSTLLEAKYIDSPTMYKSALLIANGCLVAALLIGFLSLHFRMDERWFIAALAIFGLATPGWGCSCELGAEVCYPAREATVSSFMEAFGNLLGVFGIMATQSLIDAGYGANVLLLMAACAGGGAAMLLGLSGRLWRSEAEAEEEEAPDGQDVQAPTPKATRSPRHSAVCDVSKQRRISPRCQQVVAFATSRTGLALPEPLRRISGGRATFIVTASVIICSLPLLQFGHVTYQPELHEFTRAEYPGLAVSSALPALGPGEPGSINSTATNGTAARGGLGVVLANGFPEPVNVVIHCAQDTKKLQRFTKRMREANLSFEVFDCFTGSAREVSDAVRARLLPSTALGAVEGVTRAGLARKTLIGKAISHLRLMRKISSTSGWRTVNVFQDSEAMQTDFRWKRNALLGSLPRNTDFVNLNTLRPAGDRAFGNTKLPKNKSWMMKHVFRMKQGLSPFTNGWLGNYVVTKRGVKRMMTQGSTYDTFGKWQTFEQHVFAQYPAPRMAGFVGFSVSSGVMSVRCEMRHGKFAPRSARMCALP</sequence>
<feature type="transmembrane region" description="Helical" evidence="6">
    <location>
        <begin position="328"/>
        <end position="347"/>
    </location>
</feature>
<dbReference type="InterPro" id="IPR036259">
    <property type="entry name" value="MFS_trans_sf"/>
</dbReference>
<feature type="transmembrane region" description="Helical" evidence="6">
    <location>
        <begin position="140"/>
        <end position="161"/>
    </location>
</feature>
<evidence type="ECO:0000256" key="6">
    <source>
        <dbReference type="SAM" id="Phobius"/>
    </source>
</evidence>
<keyword evidence="2 6" id="KW-0812">Transmembrane</keyword>
<keyword evidence="4 6" id="KW-0472">Membrane</keyword>
<feature type="transmembrane region" description="Helical" evidence="6">
    <location>
        <begin position="230"/>
        <end position="250"/>
    </location>
</feature>
<evidence type="ECO:0000313" key="7">
    <source>
        <dbReference type="EMBL" id="CAK0809696.1"/>
    </source>
</evidence>
<dbReference type="EMBL" id="CAUYUJ010004459">
    <property type="protein sequence ID" value="CAK0809696.1"/>
    <property type="molecule type" value="Genomic_DNA"/>
</dbReference>
<feature type="transmembrane region" description="Helical" evidence="6">
    <location>
        <begin position="108"/>
        <end position="128"/>
    </location>
</feature>
<dbReference type="Gene3D" id="1.20.1250.20">
    <property type="entry name" value="MFS general substrate transporter like domains"/>
    <property type="match status" value="1"/>
</dbReference>
<comment type="subcellular location">
    <subcellularLocation>
        <location evidence="1">Membrane</location>
        <topology evidence="1">Multi-pass membrane protein</topology>
    </subcellularLocation>
</comment>
<feature type="transmembrane region" description="Helical" evidence="6">
    <location>
        <begin position="207"/>
        <end position="224"/>
    </location>
</feature>
<gene>
    <name evidence="7" type="ORF">PCOR1329_LOCUS14871</name>
</gene>
<evidence type="ECO:0000256" key="3">
    <source>
        <dbReference type="ARBA" id="ARBA00022989"/>
    </source>
</evidence>
<evidence type="ECO:0000256" key="1">
    <source>
        <dbReference type="ARBA" id="ARBA00004141"/>
    </source>
</evidence>
<evidence type="ECO:0000256" key="5">
    <source>
        <dbReference type="SAM" id="MobiDB-lite"/>
    </source>
</evidence>
<evidence type="ECO:0000256" key="2">
    <source>
        <dbReference type="ARBA" id="ARBA00022692"/>
    </source>
</evidence>
<feature type="transmembrane region" description="Helical" evidence="6">
    <location>
        <begin position="65"/>
        <end position="88"/>
    </location>
</feature>
<protein>
    <submittedName>
        <fullName evidence="7">Uncharacterized protein</fullName>
    </submittedName>
</protein>
<organism evidence="7 8">
    <name type="scientific">Prorocentrum cordatum</name>
    <dbReference type="NCBI Taxonomy" id="2364126"/>
    <lineage>
        <taxon>Eukaryota</taxon>
        <taxon>Sar</taxon>
        <taxon>Alveolata</taxon>
        <taxon>Dinophyceae</taxon>
        <taxon>Prorocentrales</taxon>
        <taxon>Prorocentraceae</taxon>
        <taxon>Prorocentrum</taxon>
    </lineage>
</organism>
<accession>A0ABN9QTU9</accession>
<feature type="transmembrane region" description="Helical" evidence="6">
    <location>
        <begin position="24"/>
        <end position="44"/>
    </location>
</feature>
<feature type="region of interest" description="Disordered" evidence="5">
    <location>
        <begin position="259"/>
        <end position="286"/>
    </location>
</feature>
<reference evidence="7" key="1">
    <citation type="submission" date="2023-10" db="EMBL/GenBank/DDBJ databases">
        <authorList>
            <person name="Chen Y."/>
            <person name="Shah S."/>
            <person name="Dougan E. K."/>
            <person name="Thang M."/>
            <person name="Chan C."/>
        </authorList>
    </citation>
    <scope>NUCLEOTIDE SEQUENCE [LARGE SCALE GENOMIC DNA]</scope>
</reference>
<dbReference type="CDD" id="cd06174">
    <property type="entry name" value="MFS"/>
    <property type="match status" value="1"/>
</dbReference>
<dbReference type="Proteomes" id="UP001189429">
    <property type="component" value="Unassembled WGS sequence"/>
</dbReference>
<evidence type="ECO:0000256" key="4">
    <source>
        <dbReference type="ARBA" id="ARBA00023136"/>
    </source>
</evidence>
<dbReference type="InterPro" id="IPR049680">
    <property type="entry name" value="FLVCR1-2_SLC49-like"/>
</dbReference>
<feature type="transmembrane region" description="Helical" evidence="6">
    <location>
        <begin position="167"/>
        <end position="186"/>
    </location>
</feature>
<evidence type="ECO:0000313" key="8">
    <source>
        <dbReference type="Proteomes" id="UP001189429"/>
    </source>
</evidence>
<comment type="caution">
    <text evidence="7">The sequence shown here is derived from an EMBL/GenBank/DDBJ whole genome shotgun (WGS) entry which is preliminary data.</text>
</comment>
<keyword evidence="3 6" id="KW-1133">Transmembrane helix</keyword>
<dbReference type="PANTHER" id="PTHR10924:SF6">
    <property type="entry name" value="SOLUTE CARRIER FAMILY 49 MEMBER A3"/>
    <property type="match status" value="1"/>
</dbReference>
<name>A0ABN9QTU9_9DINO</name>
<proteinExistence type="predicted"/>
<keyword evidence="8" id="KW-1185">Reference proteome</keyword>
<dbReference type="PANTHER" id="PTHR10924">
    <property type="entry name" value="MAJOR FACILITATOR SUPERFAMILY PROTEIN-RELATED"/>
    <property type="match status" value="1"/>
</dbReference>
<dbReference type="SUPFAM" id="SSF103473">
    <property type="entry name" value="MFS general substrate transporter"/>
    <property type="match status" value="1"/>
</dbReference>